<dbReference type="AlphaFoldDB" id="B0E1Q6"/>
<reference evidence="2 3" key="1">
    <citation type="journal article" date="2008" name="Nature">
        <title>The genome of Laccaria bicolor provides insights into mycorrhizal symbiosis.</title>
        <authorList>
            <person name="Martin F."/>
            <person name="Aerts A."/>
            <person name="Ahren D."/>
            <person name="Brun A."/>
            <person name="Danchin E.G.J."/>
            <person name="Duchaussoy F."/>
            <person name="Gibon J."/>
            <person name="Kohler A."/>
            <person name="Lindquist E."/>
            <person name="Pereda V."/>
            <person name="Salamov A."/>
            <person name="Shapiro H.J."/>
            <person name="Wuyts J."/>
            <person name="Blaudez D."/>
            <person name="Buee M."/>
            <person name="Brokstein P."/>
            <person name="Canbaeck B."/>
            <person name="Cohen D."/>
            <person name="Courty P.E."/>
            <person name="Coutinho P.M."/>
            <person name="Delaruelle C."/>
            <person name="Detter J.C."/>
            <person name="Deveau A."/>
            <person name="DiFazio S."/>
            <person name="Duplessis S."/>
            <person name="Fraissinet-Tachet L."/>
            <person name="Lucic E."/>
            <person name="Frey-Klett P."/>
            <person name="Fourrey C."/>
            <person name="Feussner I."/>
            <person name="Gay G."/>
            <person name="Grimwood J."/>
            <person name="Hoegger P.J."/>
            <person name="Jain P."/>
            <person name="Kilaru S."/>
            <person name="Labbe J."/>
            <person name="Lin Y.C."/>
            <person name="Legue V."/>
            <person name="Le Tacon F."/>
            <person name="Marmeisse R."/>
            <person name="Melayah D."/>
            <person name="Montanini B."/>
            <person name="Muratet M."/>
            <person name="Nehls U."/>
            <person name="Niculita-Hirzel H."/>
            <person name="Oudot-Le Secq M.P."/>
            <person name="Peter M."/>
            <person name="Quesneville H."/>
            <person name="Rajashekar B."/>
            <person name="Reich M."/>
            <person name="Rouhier N."/>
            <person name="Schmutz J."/>
            <person name="Yin T."/>
            <person name="Chalot M."/>
            <person name="Henrissat B."/>
            <person name="Kuees U."/>
            <person name="Lucas S."/>
            <person name="Van de Peer Y."/>
            <person name="Podila G.K."/>
            <person name="Polle A."/>
            <person name="Pukkila P.J."/>
            <person name="Richardson P.M."/>
            <person name="Rouze P."/>
            <person name="Sanders I.R."/>
            <person name="Stajich J.E."/>
            <person name="Tunlid A."/>
            <person name="Tuskan G."/>
            <person name="Grigoriev I.V."/>
        </authorList>
    </citation>
    <scope>NUCLEOTIDE SEQUENCE [LARGE SCALE GENOMIC DNA]</scope>
    <source>
        <strain evidence="3">S238N-H82 / ATCC MYA-4686</strain>
    </source>
</reference>
<gene>
    <name evidence="2" type="ORF">LACBIDRAFT_335219</name>
</gene>
<dbReference type="RefSeq" id="XP_001890112.1">
    <property type="nucleotide sequence ID" value="XM_001890077.1"/>
</dbReference>
<evidence type="ECO:0000256" key="1">
    <source>
        <dbReference type="SAM" id="MobiDB-lite"/>
    </source>
</evidence>
<accession>B0E1Q6</accession>
<evidence type="ECO:0000313" key="3">
    <source>
        <dbReference type="Proteomes" id="UP000001194"/>
    </source>
</evidence>
<dbReference type="OrthoDB" id="10502193at2759"/>
<name>B0E1Q6_LACBS</name>
<proteinExistence type="predicted"/>
<feature type="region of interest" description="Disordered" evidence="1">
    <location>
        <begin position="185"/>
        <end position="248"/>
    </location>
</feature>
<dbReference type="GeneID" id="6085781"/>
<dbReference type="KEGG" id="lbc:LACBIDRAFT_335219"/>
<organism evidence="3">
    <name type="scientific">Laccaria bicolor (strain S238N-H82 / ATCC MYA-4686)</name>
    <name type="common">Bicoloured deceiver</name>
    <name type="synonym">Laccaria laccata var. bicolor</name>
    <dbReference type="NCBI Taxonomy" id="486041"/>
    <lineage>
        <taxon>Eukaryota</taxon>
        <taxon>Fungi</taxon>
        <taxon>Dikarya</taxon>
        <taxon>Basidiomycota</taxon>
        <taxon>Agaricomycotina</taxon>
        <taxon>Agaricomycetes</taxon>
        <taxon>Agaricomycetidae</taxon>
        <taxon>Agaricales</taxon>
        <taxon>Agaricineae</taxon>
        <taxon>Hydnangiaceae</taxon>
        <taxon>Laccaria</taxon>
    </lineage>
</organism>
<dbReference type="HOGENOM" id="CLU_1120326_0_0_1"/>
<evidence type="ECO:0000313" key="2">
    <source>
        <dbReference type="EMBL" id="EDQ99215.1"/>
    </source>
</evidence>
<keyword evidence="3" id="KW-1185">Reference proteome</keyword>
<feature type="compositionally biased region" description="Polar residues" evidence="1">
    <location>
        <begin position="238"/>
        <end position="248"/>
    </location>
</feature>
<dbReference type="InParanoid" id="B0E1Q6"/>
<dbReference type="Proteomes" id="UP000001194">
    <property type="component" value="Unassembled WGS sequence"/>
</dbReference>
<feature type="region of interest" description="Disordered" evidence="1">
    <location>
        <begin position="118"/>
        <end position="158"/>
    </location>
</feature>
<protein>
    <submittedName>
        <fullName evidence="2">Predicted protein</fullName>
    </submittedName>
</protein>
<sequence>MWIGSHTISSARRPIVSPPGYQSPVLGDCTPVPGSQGTPHSTPISGVTSLSLSRVPRWLTPVVPQPRTHLEVVHGQPVSQWWGHRGLHQREVPECLTTEETQQVSTINAICRLTTISRLPAPSRPRMDGTSTDNPTRPSLARTPAASKGNNIKDDLSEPSLARASAAFEGSDTDDDSSSSITLVSYTRSTSSSVNLSRPNDAPTAPVRPSLPPHTSYAQQPQLCLNYSVKEEPPPENGMSSGTLIKFT</sequence>
<feature type="compositionally biased region" description="Polar residues" evidence="1">
    <location>
        <begin position="185"/>
        <end position="198"/>
    </location>
</feature>
<feature type="compositionally biased region" description="Polar residues" evidence="1">
    <location>
        <begin position="216"/>
        <end position="225"/>
    </location>
</feature>
<dbReference type="EMBL" id="DS547169">
    <property type="protein sequence ID" value="EDQ99215.1"/>
    <property type="molecule type" value="Genomic_DNA"/>
</dbReference>